<comment type="caution">
    <text evidence="3">The sequence shown here is derived from an EMBL/GenBank/DDBJ whole genome shotgun (WGS) entry which is preliminary data.</text>
</comment>
<dbReference type="EMBL" id="BDSP01000081">
    <property type="protein sequence ID" value="GAX14639.1"/>
    <property type="molecule type" value="Genomic_DNA"/>
</dbReference>
<keyword evidence="4" id="KW-1185">Reference proteome</keyword>
<evidence type="ECO:0000256" key="1">
    <source>
        <dbReference type="SAM" id="MobiDB-lite"/>
    </source>
</evidence>
<dbReference type="AlphaFoldDB" id="A0A1Z5JKX5"/>
<dbReference type="InterPro" id="IPR011009">
    <property type="entry name" value="Kinase-like_dom_sf"/>
</dbReference>
<dbReference type="Gene3D" id="1.10.510.10">
    <property type="entry name" value="Transferase(Phosphotransferase) domain 1"/>
    <property type="match status" value="1"/>
</dbReference>
<sequence length="527" mass="59214">MRTITFTAVAIQIQALPAVHSFGVHRKAPFSSFRLYQQPEWSDFDDFVGDKTANLSSFFAPRPPDYSACSTRQFSLGADLILSDFVGNMGFEEVTDWEYYYQDEDDQSNRKVVQPNPFDKSKPKRTRTSSGSLVRIFRAEFVGQLGGMLRAQGLDQRCLIKEFCGNLALQLAQKETESLGRMQSLLLAKDKAYQQGEWKKTASARSVQLRQDNANVATLLQELKQSPFVGMLGEVNLAELDDEWDPNEFYRALGVKPPSPDAIWLVYEYAGLSTIQAYANPAVIKRSKLPPSRGFFGNVIEPPALPCFSERADFIVKGIIKGAIEAVAQLHEAGLVHRSIGRTSIYLSSTTQDKTEAVSVFNTRRQILRVKVADLGFSGLYKDSTQSEEFCARARTFGLSFRKGDNNVATANFSIAEDMHALGFVILALLLNTLAELPNPSFQMPNTDEDTLQRLLGEIFEKDMDQFREYVEAEDIWTDLVQLLDENDRSGWKVLETLMLAREKASKNKDTQQSFSIRGLLNSPFFA</sequence>
<reference evidence="3 4" key="1">
    <citation type="journal article" date="2015" name="Plant Cell">
        <title>Oil accumulation by the oleaginous diatom Fistulifera solaris as revealed by the genome and transcriptome.</title>
        <authorList>
            <person name="Tanaka T."/>
            <person name="Maeda Y."/>
            <person name="Veluchamy A."/>
            <person name="Tanaka M."/>
            <person name="Abida H."/>
            <person name="Marechal E."/>
            <person name="Bowler C."/>
            <person name="Muto M."/>
            <person name="Sunaga Y."/>
            <person name="Tanaka M."/>
            <person name="Yoshino T."/>
            <person name="Taniguchi T."/>
            <person name="Fukuda Y."/>
            <person name="Nemoto M."/>
            <person name="Matsumoto M."/>
            <person name="Wong P.S."/>
            <person name="Aburatani S."/>
            <person name="Fujibuchi W."/>
        </authorList>
    </citation>
    <scope>NUCLEOTIDE SEQUENCE [LARGE SCALE GENOMIC DNA]</scope>
    <source>
        <strain evidence="3 4">JPCC DA0580</strain>
    </source>
</reference>
<dbReference type="PROSITE" id="PS50011">
    <property type="entry name" value="PROTEIN_KINASE_DOM"/>
    <property type="match status" value="1"/>
</dbReference>
<gene>
    <name evidence="3" type="ORF">FisN_6Lh423</name>
</gene>
<organism evidence="3 4">
    <name type="scientific">Fistulifera solaris</name>
    <name type="common">Oleaginous diatom</name>
    <dbReference type="NCBI Taxonomy" id="1519565"/>
    <lineage>
        <taxon>Eukaryota</taxon>
        <taxon>Sar</taxon>
        <taxon>Stramenopiles</taxon>
        <taxon>Ochrophyta</taxon>
        <taxon>Bacillariophyta</taxon>
        <taxon>Bacillariophyceae</taxon>
        <taxon>Bacillariophycidae</taxon>
        <taxon>Naviculales</taxon>
        <taxon>Naviculaceae</taxon>
        <taxon>Fistulifera</taxon>
    </lineage>
</organism>
<dbReference type="InParanoid" id="A0A1Z5JKX5"/>
<dbReference type="GO" id="GO:0005524">
    <property type="term" value="F:ATP binding"/>
    <property type="evidence" value="ECO:0007669"/>
    <property type="project" value="InterPro"/>
</dbReference>
<dbReference type="PANTHER" id="PTHR36796:SF1">
    <property type="entry name" value="PROTEIN KINASE SUPERFAMILY PROTEIN"/>
    <property type="match status" value="1"/>
</dbReference>
<dbReference type="InterPro" id="IPR000719">
    <property type="entry name" value="Prot_kinase_dom"/>
</dbReference>
<proteinExistence type="predicted"/>
<dbReference type="SUPFAM" id="SSF56112">
    <property type="entry name" value="Protein kinase-like (PK-like)"/>
    <property type="match status" value="1"/>
</dbReference>
<dbReference type="OrthoDB" id="41213at2759"/>
<evidence type="ECO:0000313" key="3">
    <source>
        <dbReference type="EMBL" id="GAX14639.1"/>
    </source>
</evidence>
<accession>A0A1Z5JKX5</accession>
<dbReference type="Proteomes" id="UP000198406">
    <property type="component" value="Unassembled WGS sequence"/>
</dbReference>
<evidence type="ECO:0000313" key="4">
    <source>
        <dbReference type="Proteomes" id="UP000198406"/>
    </source>
</evidence>
<name>A0A1Z5JKX5_FISSO</name>
<dbReference type="GO" id="GO:0004672">
    <property type="term" value="F:protein kinase activity"/>
    <property type="evidence" value="ECO:0007669"/>
    <property type="project" value="InterPro"/>
</dbReference>
<feature type="domain" description="Protein kinase" evidence="2">
    <location>
        <begin position="171"/>
        <end position="526"/>
    </location>
</feature>
<protein>
    <recommendedName>
        <fullName evidence="2">Protein kinase domain-containing protein</fullName>
    </recommendedName>
</protein>
<feature type="region of interest" description="Disordered" evidence="1">
    <location>
        <begin position="108"/>
        <end position="127"/>
    </location>
</feature>
<dbReference type="PANTHER" id="PTHR36796">
    <property type="entry name" value="PROTEIN KINASE SUPERFAMILY PROTEIN"/>
    <property type="match status" value="1"/>
</dbReference>
<evidence type="ECO:0000259" key="2">
    <source>
        <dbReference type="PROSITE" id="PS50011"/>
    </source>
</evidence>